<dbReference type="FunFam" id="2.170.130.10:FF:000010">
    <property type="entry name" value="Ferripyoverdine receptor"/>
    <property type="match status" value="1"/>
</dbReference>
<accession>A0A4Q7MYM7</accession>
<keyword evidence="10 15" id="KW-0798">TonB box</keyword>
<proteinExistence type="inferred from homology"/>
<dbReference type="SUPFAM" id="SSF56935">
    <property type="entry name" value="Porins"/>
    <property type="match status" value="1"/>
</dbReference>
<evidence type="ECO:0000256" key="2">
    <source>
        <dbReference type="ARBA" id="ARBA00009810"/>
    </source>
</evidence>
<dbReference type="Proteomes" id="UP000292039">
    <property type="component" value="Unassembled WGS sequence"/>
</dbReference>
<dbReference type="Pfam" id="PF07715">
    <property type="entry name" value="Plug"/>
    <property type="match status" value="1"/>
</dbReference>
<dbReference type="InterPro" id="IPR010105">
    <property type="entry name" value="TonB_sidphr_rcpt"/>
</dbReference>
<dbReference type="EMBL" id="SGWZ01000001">
    <property type="protein sequence ID" value="RZS73934.1"/>
    <property type="molecule type" value="Genomic_DNA"/>
</dbReference>
<dbReference type="AlphaFoldDB" id="A0A4Q7MYM7"/>
<evidence type="ECO:0000256" key="1">
    <source>
        <dbReference type="ARBA" id="ARBA00004571"/>
    </source>
</evidence>
<evidence type="ECO:0000256" key="3">
    <source>
        <dbReference type="ARBA" id="ARBA00022448"/>
    </source>
</evidence>
<dbReference type="PANTHER" id="PTHR32552">
    <property type="entry name" value="FERRICHROME IRON RECEPTOR-RELATED"/>
    <property type="match status" value="1"/>
</dbReference>
<dbReference type="PROSITE" id="PS52016">
    <property type="entry name" value="TONB_DEPENDENT_REC_3"/>
    <property type="match status" value="1"/>
</dbReference>
<reference evidence="19 20" key="1">
    <citation type="submission" date="2019-02" db="EMBL/GenBank/DDBJ databases">
        <title>Genomic Encyclopedia of Type Strains, Phase IV (KMG-IV): sequencing the most valuable type-strain genomes for metagenomic binning, comparative biology and taxonomic classification.</title>
        <authorList>
            <person name="Goeker M."/>
        </authorList>
    </citation>
    <scope>NUCLEOTIDE SEQUENCE [LARGE SCALE GENOMIC DNA]</scope>
    <source>
        <strain evidence="19 20">DSM 16618</strain>
    </source>
</reference>
<feature type="domain" description="TonB-dependent receptor plug" evidence="18">
    <location>
        <begin position="91"/>
        <end position="187"/>
    </location>
</feature>
<evidence type="ECO:0000256" key="8">
    <source>
        <dbReference type="ARBA" id="ARBA00023004"/>
    </source>
</evidence>
<evidence type="ECO:0000256" key="13">
    <source>
        <dbReference type="ARBA" id="ARBA00023237"/>
    </source>
</evidence>
<dbReference type="GO" id="GO:0009279">
    <property type="term" value="C:cell outer membrane"/>
    <property type="evidence" value="ECO:0007669"/>
    <property type="project" value="UniProtKB-SubCell"/>
</dbReference>
<dbReference type="InterPro" id="IPR012910">
    <property type="entry name" value="Plug_dom"/>
</dbReference>
<evidence type="ECO:0000259" key="18">
    <source>
        <dbReference type="Pfam" id="PF07715"/>
    </source>
</evidence>
<evidence type="ECO:0000256" key="16">
    <source>
        <dbReference type="SAM" id="SignalP"/>
    </source>
</evidence>
<dbReference type="Pfam" id="PF00593">
    <property type="entry name" value="TonB_dep_Rec_b-barrel"/>
    <property type="match status" value="1"/>
</dbReference>
<protein>
    <submittedName>
        <fullName evidence="19">Outer membrane receptor for ferric coprogen and ferric-rhodotorulic acid</fullName>
    </submittedName>
</protein>
<name>A0A4Q7MYM7_9BURK</name>
<evidence type="ECO:0000256" key="7">
    <source>
        <dbReference type="ARBA" id="ARBA00022729"/>
    </source>
</evidence>
<dbReference type="Gene3D" id="2.40.170.20">
    <property type="entry name" value="TonB-dependent receptor, beta-barrel domain"/>
    <property type="match status" value="1"/>
</dbReference>
<keyword evidence="5" id="KW-0410">Iron transport</keyword>
<evidence type="ECO:0000256" key="10">
    <source>
        <dbReference type="ARBA" id="ARBA00023077"/>
    </source>
</evidence>
<dbReference type="InterPro" id="IPR037066">
    <property type="entry name" value="Plug_dom_sf"/>
</dbReference>
<comment type="subcellular location">
    <subcellularLocation>
        <location evidence="1 14">Cell outer membrane</location>
        <topology evidence="1 14">Multi-pass membrane protein</topology>
    </subcellularLocation>
</comment>
<keyword evidence="13 14" id="KW-0998">Cell outer membrane</keyword>
<dbReference type="NCBIfam" id="TIGR01783">
    <property type="entry name" value="TonB-siderophor"/>
    <property type="match status" value="1"/>
</dbReference>
<keyword evidence="8" id="KW-0408">Iron</keyword>
<evidence type="ECO:0000313" key="19">
    <source>
        <dbReference type="EMBL" id="RZS73934.1"/>
    </source>
</evidence>
<feature type="signal peptide" evidence="16">
    <location>
        <begin position="1"/>
        <end position="37"/>
    </location>
</feature>
<dbReference type="GO" id="GO:0015344">
    <property type="term" value="F:siderophore uptake transmembrane transporter activity"/>
    <property type="evidence" value="ECO:0007669"/>
    <property type="project" value="TreeGrafter"/>
</dbReference>
<dbReference type="Gene3D" id="2.170.130.10">
    <property type="entry name" value="TonB-dependent receptor, plug domain"/>
    <property type="match status" value="1"/>
</dbReference>
<dbReference type="InterPro" id="IPR036942">
    <property type="entry name" value="Beta-barrel_TonB_sf"/>
</dbReference>
<keyword evidence="4 14" id="KW-1134">Transmembrane beta strand</keyword>
<evidence type="ECO:0000256" key="15">
    <source>
        <dbReference type="RuleBase" id="RU003357"/>
    </source>
</evidence>
<keyword evidence="7 16" id="KW-0732">Signal</keyword>
<evidence type="ECO:0000259" key="17">
    <source>
        <dbReference type="Pfam" id="PF00593"/>
    </source>
</evidence>
<evidence type="ECO:0000313" key="20">
    <source>
        <dbReference type="Proteomes" id="UP000292039"/>
    </source>
</evidence>
<feature type="domain" description="TonB-dependent receptor-like beta-barrel" evidence="17">
    <location>
        <begin position="264"/>
        <end position="705"/>
    </location>
</feature>
<keyword evidence="11 14" id="KW-0472">Membrane</keyword>
<evidence type="ECO:0000256" key="11">
    <source>
        <dbReference type="ARBA" id="ARBA00023136"/>
    </source>
</evidence>
<sequence>MIMIAPPPLFSSPCGKPRPTALALALATCLFSAVAGAQDARPPMPPDPAGARPATLDAIVITATEDNSATEGSGAYTVRQTSAATRLPLSLRETPQSVTVMTRQRLDDQQLGSVQQALEQTVGISSQTLDSERVSFHARGFSIDSFQFDGIPTEFLDGASFLDTAFYDRIEVVRGATGLLTGAGNPSASVNLVRKRPGRDFAAKLSASAGSWDNYRGMADLSTPLVEDGRIRMRVVGAYQDRHSFIDLYQQKKQAFYGIIEADLSDTTLLSLGYDYQNIKPEGTTWGGVPRWYSDGTQADWRRSKTLAADWSHWDNRISTAFATLEQDLGHGWNARLSFNQQRSHSHAQLFSGLGYPDRDTGQGLLPVALASDGQTRQNSLDAMISGPFELLGRRHELTLGMMNSRRSADDNSTGFVFPATPIGNFNDWNGNYPRPDFGAQPHTLTHTTTRQRGIYGVARFSLSERLKLIAGGRLNRYEISQTAAGKAFHNKETGKFTPYAGLVFDLSAQHSIYASYTEIFNPQTTRDRDNQVLSPTKGKNREIGLKSEYLGGRLNTAIALFDIRMDNVAQIDAGQMLPDGTQAYYAASGTKSRGFDIDIQGEPLPGWNLYAGVSHFTAADANGSRLSTQLPRTTARLFTTWQLPGDWRKLTLGAGLNWQSRFYQTATSPAGAAVTEQSSYALASVMARYAITPELDATLNINNLFDKKYAVMSGFYNQVLYGEPRNAMLTLNYRH</sequence>
<keyword evidence="3 14" id="KW-0813">Transport</keyword>
<comment type="similarity">
    <text evidence="2 14 15">Belongs to the TonB-dependent receptor family.</text>
</comment>
<keyword evidence="6 14" id="KW-0812">Transmembrane</keyword>
<evidence type="ECO:0000256" key="6">
    <source>
        <dbReference type="ARBA" id="ARBA00022692"/>
    </source>
</evidence>
<evidence type="ECO:0000256" key="14">
    <source>
        <dbReference type="PROSITE-ProRule" id="PRU01360"/>
    </source>
</evidence>
<feature type="chain" id="PRO_5020967672" evidence="16">
    <location>
        <begin position="38"/>
        <end position="736"/>
    </location>
</feature>
<dbReference type="CDD" id="cd01347">
    <property type="entry name" value="ligand_gated_channel"/>
    <property type="match status" value="1"/>
</dbReference>
<dbReference type="PANTHER" id="PTHR32552:SF74">
    <property type="entry name" value="HYDROXAMATE SIDEROPHORE RECEPTOR FHUE"/>
    <property type="match status" value="1"/>
</dbReference>
<keyword evidence="12 19" id="KW-0675">Receptor</keyword>
<dbReference type="GO" id="GO:0038023">
    <property type="term" value="F:signaling receptor activity"/>
    <property type="evidence" value="ECO:0007669"/>
    <property type="project" value="InterPro"/>
</dbReference>
<evidence type="ECO:0000256" key="12">
    <source>
        <dbReference type="ARBA" id="ARBA00023170"/>
    </source>
</evidence>
<dbReference type="GO" id="GO:0015891">
    <property type="term" value="P:siderophore transport"/>
    <property type="evidence" value="ECO:0007669"/>
    <property type="project" value="InterPro"/>
</dbReference>
<organism evidence="19 20">
    <name type="scientific">Kerstersia gyiorum</name>
    <dbReference type="NCBI Taxonomy" id="206506"/>
    <lineage>
        <taxon>Bacteria</taxon>
        <taxon>Pseudomonadati</taxon>
        <taxon>Pseudomonadota</taxon>
        <taxon>Betaproteobacteria</taxon>
        <taxon>Burkholderiales</taxon>
        <taxon>Alcaligenaceae</taxon>
        <taxon>Kerstersia</taxon>
    </lineage>
</organism>
<dbReference type="InterPro" id="IPR039426">
    <property type="entry name" value="TonB-dep_rcpt-like"/>
</dbReference>
<evidence type="ECO:0000256" key="5">
    <source>
        <dbReference type="ARBA" id="ARBA00022496"/>
    </source>
</evidence>
<evidence type="ECO:0000256" key="4">
    <source>
        <dbReference type="ARBA" id="ARBA00022452"/>
    </source>
</evidence>
<keyword evidence="9" id="KW-0406">Ion transport</keyword>
<comment type="caution">
    <text evidence="19">The sequence shown here is derived from an EMBL/GenBank/DDBJ whole genome shotgun (WGS) entry which is preliminary data.</text>
</comment>
<gene>
    <name evidence="19" type="ORF">EV679_1142</name>
</gene>
<evidence type="ECO:0000256" key="9">
    <source>
        <dbReference type="ARBA" id="ARBA00023065"/>
    </source>
</evidence>
<dbReference type="InterPro" id="IPR000531">
    <property type="entry name" value="Beta-barrel_TonB"/>
</dbReference>